<accession>A0A517QJK8</accession>
<dbReference type="AlphaFoldDB" id="A0A517QJK8"/>
<feature type="region of interest" description="Disordered" evidence="1">
    <location>
        <begin position="21"/>
        <end position="59"/>
    </location>
</feature>
<dbReference type="PROSITE" id="PS51257">
    <property type="entry name" value="PROKAR_LIPOPROTEIN"/>
    <property type="match status" value="1"/>
</dbReference>
<sequence>MKRFHHLSLSLALITAVSMTGCGKSQPSSNETMTTGPQATGEDGHEDHHHPTEGPHHGSLIELGAEEYHGEMVHDEKAETVTIYVLDSAAKAAVPIDATEITINVKHGEKGAQFKLAAQPDEGDPEGKSSRFVSSDKKLGEDLHDEQTEATLVLSIGGKSYRGKIAHDHDHEHDHAH</sequence>
<dbReference type="Proteomes" id="UP000315724">
    <property type="component" value="Chromosome"/>
</dbReference>
<evidence type="ECO:0000256" key="1">
    <source>
        <dbReference type="SAM" id="MobiDB-lite"/>
    </source>
</evidence>
<feature type="compositionally biased region" description="Basic and acidic residues" evidence="1">
    <location>
        <begin position="42"/>
        <end position="56"/>
    </location>
</feature>
<evidence type="ECO:0000313" key="2">
    <source>
        <dbReference type="EMBL" id="QDT31826.1"/>
    </source>
</evidence>
<gene>
    <name evidence="2" type="ORF">Mal48_10620</name>
</gene>
<protein>
    <submittedName>
        <fullName evidence="2">Uncharacterized protein</fullName>
    </submittedName>
</protein>
<feature type="compositionally biased region" description="Basic and acidic residues" evidence="1">
    <location>
        <begin position="125"/>
        <end position="143"/>
    </location>
</feature>
<feature type="region of interest" description="Disordered" evidence="1">
    <location>
        <begin position="118"/>
        <end position="143"/>
    </location>
</feature>
<dbReference type="EMBL" id="CP036267">
    <property type="protein sequence ID" value="QDT31826.1"/>
    <property type="molecule type" value="Genomic_DNA"/>
</dbReference>
<keyword evidence="3" id="KW-1185">Reference proteome</keyword>
<organism evidence="2 3">
    <name type="scientific">Thalassoglobus polymorphus</name>
    <dbReference type="NCBI Taxonomy" id="2527994"/>
    <lineage>
        <taxon>Bacteria</taxon>
        <taxon>Pseudomonadati</taxon>
        <taxon>Planctomycetota</taxon>
        <taxon>Planctomycetia</taxon>
        <taxon>Planctomycetales</taxon>
        <taxon>Planctomycetaceae</taxon>
        <taxon>Thalassoglobus</taxon>
    </lineage>
</organism>
<evidence type="ECO:0000313" key="3">
    <source>
        <dbReference type="Proteomes" id="UP000315724"/>
    </source>
</evidence>
<feature type="compositionally biased region" description="Polar residues" evidence="1">
    <location>
        <begin position="23"/>
        <end position="38"/>
    </location>
</feature>
<reference evidence="2 3" key="1">
    <citation type="submission" date="2019-02" db="EMBL/GenBank/DDBJ databases">
        <title>Deep-cultivation of Planctomycetes and their phenomic and genomic characterization uncovers novel biology.</title>
        <authorList>
            <person name="Wiegand S."/>
            <person name="Jogler M."/>
            <person name="Boedeker C."/>
            <person name="Pinto D."/>
            <person name="Vollmers J."/>
            <person name="Rivas-Marin E."/>
            <person name="Kohn T."/>
            <person name="Peeters S.H."/>
            <person name="Heuer A."/>
            <person name="Rast P."/>
            <person name="Oberbeckmann S."/>
            <person name="Bunk B."/>
            <person name="Jeske O."/>
            <person name="Meyerdierks A."/>
            <person name="Storesund J.E."/>
            <person name="Kallscheuer N."/>
            <person name="Luecker S."/>
            <person name="Lage O.M."/>
            <person name="Pohl T."/>
            <person name="Merkel B.J."/>
            <person name="Hornburger P."/>
            <person name="Mueller R.-W."/>
            <person name="Bruemmer F."/>
            <person name="Labrenz M."/>
            <person name="Spormann A.M."/>
            <person name="Op den Camp H."/>
            <person name="Overmann J."/>
            <person name="Amann R."/>
            <person name="Jetten M.S.M."/>
            <person name="Mascher T."/>
            <person name="Medema M.H."/>
            <person name="Devos D.P."/>
            <person name="Kaster A.-K."/>
            <person name="Ovreas L."/>
            <person name="Rohde M."/>
            <person name="Galperin M.Y."/>
            <person name="Jogler C."/>
        </authorList>
    </citation>
    <scope>NUCLEOTIDE SEQUENCE [LARGE SCALE GENOMIC DNA]</scope>
    <source>
        <strain evidence="2 3">Mal48</strain>
    </source>
</reference>
<name>A0A517QJK8_9PLAN</name>
<dbReference type="KEGG" id="tpol:Mal48_10620"/>
<dbReference type="RefSeq" id="WP_197442061.1">
    <property type="nucleotide sequence ID" value="NZ_CP036267.1"/>
</dbReference>
<proteinExistence type="predicted"/>